<dbReference type="Gene3D" id="3.30.70.120">
    <property type="match status" value="1"/>
</dbReference>
<evidence type="ECO:0000313" key="1">
    <source>
        <dbReference type="EMBL" id="OYV72207.1"/>
    </source>
</evidence>
<organism evidence="1 2">
    <name type="scientific">Acidithiobacillus ferrivorans</name>
    <dbReference type="NCBI Taxonomy" id="160808"/>
    <lineage>
        <taxon>Bacteria</taxon>
        <taxon>Pseudomonadati</taxon>
        <taxon>Pseudomonadota</taxon>
        <taxon>Acidithiobacillia</taxon>
        <taxon>Acidithiobacillales</taxon>
        <taxon>Acidithiobacillaceae</taxon>
        <taxon>Acidithiobacillus</taxon>
    </lineage>
</organism>
<accession>A0A257SGA6</accession>
<evidence type="ECO:0000313" key="2">
    <source>
        <dbReference type="Proteomes" id="UP000216779"/>
    </source>
</evidence>
<proteinExistence type="predicted"/>
<dbReference type="AlphaFoldDB" id="A0A257SGA6"/>
<dbReference type="EMBL" id="NCBC01000902">
    <property type="protein sequence ID" value="OYV72207.1"/>
    <property type="molecule type" value="Genomic_DNA"/>
</dbReference>
<gene>
    <name evidence="1" type="ORF">B7Z70_15255</name>
</gene>
<feature type="non-terminal residue" evidence="1">
    <location>
        <position position="1"/>
    </location>
</feature>
<comment type="caution">
    <text evidence="1">The sequence shown here is derived from an EMBL/GenBank/DDBJ whole genome shotgun (WGS) entry which is preliminary data.</text>
</comment>
<reference evidence="1 2" key="1">
    <citation type="submission" date="2017-03" db="EMBL/GenBank/DDBJ databases">
        <title>Lifting the veil on microbial sulfur biogeochemistry in mining wastewaters.</title>
        <authorList>
            <person name="Kantor R.S."/>
            <person name="Colenbrander Nelson T."/>
            <person name="Marshall S."/>
            <person name="Bennett D."/>
            <person name="Apte S."/>
            <person name="Camacho D."/>
            <person name="Thomas B.C."/>
            <person name="Warren L.A."/>
            <person name="Banfield J.F."/>
        </authorList>
    </citation>
    <scope>NUCLEOTIDE SEQUENCE [LARGE SCALE GENOMIC DNA]</scope>
    <source>
        <strain evidence="1">21-59-9</strain>
    </source>
</reference>
<dbReference type="InterPro" id="IPR015867">
    <property type="entry name" value="N-reg_PII/ATP_PRibTrfase_C"/>
</dbReference>
<sequence>AVPEELVDPILEGFAPFFNKHTGVVFISDIQVTRLVKFKN</sequence>
<name>A0A257SGA6_9PROT</name>
<protein>
    <submittedName>
        <fullName evidence="1">Transcriptional regulator</fullName>
    </submittedName>
</protein>
<dbReference type="Proteomes" id="UP000216779">
    <property type="component" value="Unassembled WGS sequence"/>
</dbReference>